<dbReference type="AlphaFoldDB" id="A0A9P1M209"/>
<dbReference type="EMBL" id="CAMXCT030006644">
    <property type="protein sequence ID" value="CAL4804885.1"/>
    <property type="molecule type" value="Genomic_DNA"/>
</dbReference>
<proteinExistence type="predicted"/>
<protein>
    <submittedName>
        <fullName evidence="1">Uncharacterized protein</fullName>
    </submittedName>
</protein>
<evidence type="ECO:0000313" key="3">
    <source>
        <dbReference type="Proteomes" id="UP001152797"/>
    </source>
</evidence>
<accession>A0A9P1M209</accession>
<gene>
    <name evidence="1" type="ORF">C1SCF055_LOCUS42209</name>
</gene>
<dbReference type="EMBL" id="CAMXCT020006644">
    <property type="protein sequence ID" value="CAL1170948.1"/>
    <property type="molecule type" value="Genomic_DNA"/>
</dbReference>
<dbReference type="Proteomes" id="UP001152797">
    <property type="component" value="Unassembled WGS sequence"/>
</dbReference>
<sequence length="95" mass="9682">MAGKAAARAVAHQLSKAATKDGWQEVAKAASDAAYASLMPPAEVPRVAAETSSLEVAKAAATDGKTGEEAGTILDRKRMSSRLAVALRDTGLISS</sequence>
<keyword evidence="3" id="KW-1185">Reference proteome</keyword>
<dbReference type="EMBL" id="CAMXCT010006644">
    <property type="protein sequence ID" value="CAI4017573.1"/>
    <property type="molecule type" value="Genomic_DNA"/>
</dbReference>
<evidence type="ECO:0000313" key="1">
    <source>
        <dbReference type="EMBL" id="CAI4017573.1"/>
    </source>
</evidence>
<organism evidence="1">
    <name type="scientific">Cladocopium goreaui</name>
    <dbReference type="NCBI Taxonomy" id="2562237"/>
    <lineage>
        <taxon>Eukaryota</taxon>
        <taxon>Sar</taxon>
        <taxon>Alveolata</taxon>
        <taxon>Dinophyceae</taxon>
        <taxon>Suessiales</taxon>
        <taxon>Symbiodiniaceae</taxon>
        <taxon>Cladocopium</taxon>
    </lineage>
</organism>
<evidence type="ECO:0000313" key="2">
    <source>
        <dbReference type="EMBL" id="CAL4804885.1"/>
    </source>
</evidence>
<name>A0A9P1M209_9DINO</name>
<reference evidence="2 3" key="2">
    <citation type="submission" date="2024-05" db="EMBL/GenBank/DDBJ databases">
        <authorList>
            <person name="Chen Y."/>
            <person name="Shah S."/>
            <person name="Dougan E. K."/>
            <person name="Thang M."/>
            <person name="Chan C."/>
        </authorList>
    </citation>
    <scope>NUCLEOTIDE SEQUENCE [LARGE SCALE GENOMIC DNA]</scope>
</reference>
<comment type="caution">
    <text evidence="1">The sequence shown here is derived from an EMBL/GenBank/DDBJ whole genome shotgun (WGS) entry which is preliminary data.</text>
</comment>
<reference evidence="1" key="1">
    <citation type="submission" date="2022-10" db="EMBL/GenBank/DDBJ databases">
        <authorList>
            <person name="Chen Y."/>
            <person name="Dougan E. K."/>
            <person name="Chan C."/>
            <person name="Rhodes N."/>
            <person name="Thang M."/>
        </authorList>
    </citation>
    <scope>NUCLEOTIDE SEQUENCE</scope>
</reference>